<evidence type="ECO:0000313" key="18">
    <source>
        <dbReference type="Proteomes" id="UP000626092"/>
    </source>
</evidence>
<dbReference type="FunFam" id="3.20.20.60:FF:000025">
    <property type="entry name" value="Pyruvate kinase"/>
    <property type="match status" value="1"/>
</dbReference>
<dbReference type="InterPro" id="IPR015813">
    <property type="entry name" value="Pyrv/PenolPyrv_kinase-like_dom"/>
</dbReference>
<evidence type="ECO:0000256" key="11">
    <source>
        <dbReference type="ARBA" id="ARBA00022842"/>
    </source>
</evidence>
<evidence type="ECO:0000256" key="4">
    <source>
        <dbReference type="ARBA" id="ARBA00008663"/>
    </source>
</evidence>
<gene>
    <name evidence="17" type="ORF">RHSIM_Rhsim03G0196800</name>
</gene>
<dbReference type="InterPro" id="IPR011037">
    <property type="entry name" value="Pyrv_Knase-like_insert_dom_sf"/>
</dbReference>
<dbReference type="GO" id="GO:0030955">
    <property type="term" value="F:potassium ion binding"/>
    <property type="evidence" value="ECO:0007669"/>
    <property type="project" value="InterPro"/>
</dbReference>
<evidence type="ECO:0000313" key="17">
    <source>
        <dbReference type="EMBL" id="KAF7149171.1"/>
    </source>
</evidence>
<evidence type="ECO:0000256" key="1">
    <source>
        <dbReference type="ARBA" id="ARBA00001946"/>
    </source>
</evidence>
<keyword evidence="10" id="KW-0067">ATP-binding</keyword>
<dbReference type="InterPro" id="IPR018209">
    <property type="entry name" value="Pyrv_Knase_AS"/>
</dbReference>
<evidence type="ECO:0000256" key="14">
    <source>
        <dbReference type="ARBA" id="ARBA00048152"/>
    </source>
</evidence>
<reference evidence="17" key="1">
    <citation type="submission" date="2019-11" db="EMBL/GenBank/DDBJ databases">
        <authorList>
            <person name="Liu Y."/>
            <person name="Hou J."/>
            <person name="Li T.-Q."/>
            <person name="Guan C.-H."/>
            <person name="Wu X."/>
            <person name="Wu H.-Z."/>
            <person name="Ling F."/>
            <person name="Zhang R."/>
            <person name="Shi X.-G."/>
            <person name="Ren J.-P."/>
            <person name="Chen E.-F."/>
            <person name="Sun J.-M."/>
        </authorList>
    </citation>
    <scope>NUCLEOTIDE SEQUENCE</scope>
    <source>
        <strain evidence="17">Adult_tree_wgs_1</strain>
        <tissue evidence="17">Leaves</tissue>
    </source>
</reference>
<sequence length="614" mass="66824">MAQVAAAIRPIHSSLASPSSVSLQTQVQNIKPSSFSSKVQAPASRKSHRSFRVASTIAATISTSEVIPVSPVDVPKIEEQIQQLGATSVSLWSKPIARRKTKIVCTIGPSTNTREMIWKLAEAGMNVARLNMSHGDHASHQKVIDLIKEYNAQCEGNVIAIMLDTKGPEVRSGDLPQPITLVTGQEFSFTIRSGVGTADCVSVNYDDFVNDVEAGDMLLVDVLSTSLGDRDFAYGIMKLFFSSNAKVMPLDGVYIIAFTSRGMMSLMVKSKTGDSVKCEVVDGGELQSRRHLNVRGKSATLPSITEKDWDDIKFGVDNKVDFYAVSFVKDAEVVYELQSYLQSFGADIHVIVKIESADAIPNLHSIITASDGAMVARGDLGAELPVEEVPLLQDEIIRICRSMGKAVIVATNMLESMIVHPTPTRAEVSDIAMAVREGADAVMLSGETAHGKFPLKAVNVMHAVALRTESDLVAGETPANLGQAFEVPSASSLNPTSEMFAFYATKMANNLGTPIVVFTRTAFMAILLSHYRPSSTIFAFTNEKRIQQRLALYQGVCPIYMQFSDDAEETFTNAMAVLQKQGTVKEGEHVALVKTGRQPIWRFESTHNIQIRKV</sequence>
<dbReference type="OrthoDB" id="108365at2759"/>
<dbReference type="Gene3D" id="2.40.33.10">
    <property type="entry name" value="PK beta-barrel domain-like"/>
    <property type="match status" value="1"/>
</dbReference>
<feature type="domain" description="Pyruvate kinase barrel" evidence="15">
    <location>
        <begin position="258"/>
        <end position="458"/>
    </location>
</feature>
<dbReference type="InterPro" id="IPR036918">
    <property type="entry name" value="Pyrv_Knase_C_sf"/>
</dbReference>
<keyword evidence="11" id="KW-0460">Magnesium</keyword>
<comment type="cofactor">
    <cofactor evidence="2">
        <name>K(+)</name>
        <dbReference type="ChEBI" id="CHEBI:29103"/>
    </cofactor>
</comment>
<accession>A0A834HJJ6</accession>
<evidence type="ECO:0000256" key="5">
    <source>
        <dbReference type="ARBA" id="ARBA00012142"/>
    </source>
</evidence>
<dbReference type="PANTHER" id="PTHR11817">
    <property type="entry name" value="PYRUVATE KINASE"/>
    <property type="match status" value="1"/>
</dbReference>
<dbReference type="SUPFAM" id="SSF51621">
    <property type="entry name" value="Phosphoenolpyruvate/pyruvate domain"/>
    <property type="match status" value="1"/>
</dbReference>
<keyword evidence="8" id="KW-0547">Nucleotide-binding</keyword>
<dbReference type="Gene3D" id="3.20.20.60">
    <property type="entry name" value="Phosphoenolpyruvate-binding domains"/>
    <property type="match status" value="1"/>
</dbReference>
<dbReference type="NCBIfam" id="TIGR01064">
    <property type="entry name" value="pyruv_kin"/>
    <property type="match status" value="1"/>
</dbReference>
<dbReference type="InterPro" id="IPR015806">
    <property type="entry name" value="Pyrv_Knase_insert_dom_sf"/>
</dbReference>
<dbReference type="UniPathway" id="UPA00109">
    <property type="reaction ID" value="UER00188"/>
</dbReference>
<keyword evidence="7" id="KW-0479">Metal-binding</keyword>
<dbReference type="EC" id="2.7.1.40" evidence="5"/>
<evidence type="ECO:0000256" key="3">
    <source>
        <dbReference type="ARBA" id="ARBA00004997"/>
    </source>
</evidence>
<dbReference type="InterPro" id="IPR040442">
    <property type="entry name" value="Pyrv_kinase-like_dom_sf"/>
</dbReference>
<comment type="caution">
    <text evidence="17">The sequence shown here is derived from an EMBL/GenBank/DDBJ whole genome shotgun (WGS) entry which is preliminary data.</text>
</comment>
<evidence type="ECO:0000259" key="16">
    <source>
        <dbReference type="Pfam" id="PF02887"/>
    </source>
</evidence>
<evidence type="ECO:0000256" key="12">
    <source>
        <dbReference type="ARBA" id="ARBA00023152"/>
    </source>
</evidence>
<dbReference type="GO" id="GO:0009570">
    <property type="term" value="C:chloroplast stroma"/>
    <property type="evidence" value="ECO:0007669"/>
    <property type="project" value="UniProtKB-ARBA"/>
</dbReference>
<organism evidence="17 18">
    <name type="scientific">Rhododendron simsii</name>
    <name type="common">Sims's rhododendron</name>
    <dbReference type="NCBI Taxonomy" id="118357"/>
    <lineage>
        <taxon>Eukaryota</taxon>
        <taxon>Viridiplantae</taxon>
        <taxon>Streptophyta</taxon>
        <taxon>Embryophyta</taxon>
        <taxon>Tracheophyta</taxon>
        <taxon>Spermatophyta</taxon>
        <taxon>Magnoliopsida</taxon>
        <taxon>eudicotyledons</taxon>
        <taxon>Gunneridae</taxon>
        <taxon>Pentapetalae</taxon>
        <taxon>asterids</taxon>
        <taxon>Ericales</taxon>
        <taxon>Ericaceae</taxon>
        <taxon>Ericoideae</taxon>
        <taxon>Rhodoreae</taxon>
        <taxon>Rhododendron</taxon>
    </lineage>
</organism>
<dbReference type="Pfam" id="PF02887">
    <property type="entry name" value="PK_C"/>
    <property type="match status" value="1"/>
</dbReference>
<dbReference type="SUPFAM" id="SSF52935">
    <property type="entry name" value="PK C-terminal domain-like"/>
    <property type="match status" value="1"/>
</dbReference>
<keyword evidence="18" id="KW-1185">Reference proteome</keyword>
<dbReference type="InterPro" id="IPR015793">
    <property type="entry name" value="Pyrv_Knase_brl"/>
</dbReference>
<comment type="cofactor">
    <cofactor evidence="1">
        <name>Mg(2+)</name>
        <dbReference type="ChEBI" id="CHEBI:18420"/>
    </cofactor>
</comment>
<dbReference type="GO" id="GO:0000287">
    <property type="term" value="F:magnesium ion binding"/>
    <property type="evidence" value="ECO:0007669"/>
    <property type="project" value="InterPro"/>
</dbReference>
<keyword evidence="9" id="KW-0418">Kinase</keyword>
<comment type="catalytic activity">
    <reaction evidence="14">
        <text>pyruvate + ATP = phosphoenolpyruvate + ADP + H(+)</text>
        <dbReference type="Rhea" id="RHEA:18157"/>
        <dbReference type="ChEBI" id="CHEBI:15361"/>
        <dbReference type="ChEBI" id="CHEBI:15378"/>
        <dbReference type="ChEBI" id="CHEBI:30616"/>
        <dbReference type="ChEBI" id="CHEBI:58702"/>
        <dbReference type="ChEBI" id="CHEBI:456216"/>
        <dbReference type="EC" id="2.7.1.40"/>
    </reaction>
</comment>
<dbReference type="GO" id="GO:0016301">
    <property type="term" value="F:kinase activity"/>
    <property type="evidence" value="ECO:0007669"/>
    <property type="project" value="UniProtKB-KW"/>
</dbReference>
<proteinExistence type="inferred from homology"/>
<evidence type="ECO:0000256" key="6">
    <source>
        <dbReference type="ARBA" id="ARBA00022679"/>
    </source>
</evidence>
<feature type="domain" description="Pyruvate kinase barrel" evidence="15">
    <location>
        <begin position="99"/>
        <end position="221"/>
    </location>
</feature>
<dbReference type="Pfam" id="PF00224">
    <property type="entry name" value="PK"/>
    <property type="match status" value="2"/>
</dbReference>
<dbReference type="InterPro" id="IPR015795">
    <property type="entry name" value="Pyrv_Knase_C"/>
</dbReference>
<evidence type="ECO:0000256" key="13">
    <source>
        <dbReference type="ARBA" id="ARBA00023317"/>
    </source>
</evidence>
<keyword evidence="6" id="KW-0808">Transferase</keyword>
<keyword evidence="12" id="KW-0324">Glycolysis</keyword>
<keyword evidence="13" id="KW-0670">Pyruvate</keyword>
<dbReference type="PROSITE" id="PS00110">
    <property type="entry name" value="PYRUVATE_KINASE"/>
    <property type="match status" value="1"/>
</dbReference>
<evidence type="ECO:0000256" key="8">
    <source>
        <dbReference type="ARBA" id="ARBA00022741"/>
    </source>
</evidence>
<dbReference type="GO" id="GO:0005524">
    <property type="term" value="F:ATP binding"/>
    <property type="evidence" value="ECO:0007669"/>
    <property type="project" value="UniProtKB-KW"/>
</dbReference>
<dbReference type="Gene3D" id="3.40.1380.20">
    <property type="entry name" value="Pyruvate kinase, C-terminal domain"/>
    <property type="match status" value="1"/>
</dbReference>
<evidence type="ECO:0000259" key="15">
    <source>
        <dbReference type="Pfam" id="PF00224"/>
    </source>
</evidence>
<dbReference type="InterPro" id="IPR001697">
    <property type="entry name" value="Pyr_Knase"/>
</dbReference>
<evidence type="ECO:0000256" key="2">
    <source>
        <dbReference type="ARBA" id="ARBA00001958"/>
    </source>
</evidence>
<dbReference type="GO" id="GO:0004743">
    <property type="term" value="F:pyruvate kinase activity"/>
    <property type="evidence" value="ECO:0007669"/>
    <property type="project" value="UniProtKB-EC"/>
</dbReference>
<comment type="pathway">
    <text evidence="3">Carbohydrate degradation; glycolysis; pyruvate from D-glyceraldehyde 3-phosphate: step 5/5.</text>
</comment>
<evidence type="ECO:0000256" key="10">
    <source>
        <dbReference type="ARBA" id="ARBA00022840"/>
    </source>
</evidence>
<evidence type="ECO:0000256" key="7">
    <source>
        <dbReference type="ARBA" id="ARBA00022723"/>
    </source>
</evidence>
<feature type="domain" description="Pyruvate kinase C-terminal" evidence="16">
    <location>
        <begin position="503"/>
        <end position="594"/>
    </location>
</feature>
<dbReference type="Proteomes" id="UP000626092">
    <property type="component" value="Unassembled WGS sequence"/>
</dbReference>
<dbReference type="SUPFAM" id="SSF50800">
    <property type="entry name" value="PK beta-barrel domain-like"/>
    <property type="match status" value="2"/>
</dbReference>
<dbReference type="AlphaFoldDB" id="A0A834HJJ6"/>
<evidence type="ECO:0000256" key="9">
    <source>
        <dbReference type="ARBA" id="ARBA00022777"/>
    </source>
</evidence>
<dbReference type="EMBL" id="WJXA01000003">
    <property type="protein sequence ID" value="KAF7149171.1"/>
    <property type="molecule type" value="Genomic_DNA"/>
</dbReference>
<name>A0A834HJJ6_RHOSS</name>
<protein>
    <recommendedName>
        <fullName evidence="5">pyruvate kinase</fullName>
        <ecNumber evidence="5">2.7.1.40</ecNumber>
    </recommendedName>
</protein>
<comment type="similarity">
    <text evidence="4">Belongs to the pyruvate kinase family.</text>
</comment>